<dbReference type="EMBL" id="JBBCAQ010000037">
    <property type="protein sequence ID" value="KAK7573992.1"/>
    <property type="molecule type" value="Genomic_DNA"/>
</dbReference>
<sequence>MKRHPRTPPFSYTIEVLAYTNDVDSLVCSGRLPLQLPSDGGVSCLGAARSVGQCSRACGWVRVCALSALW</sequence>
<keyword evidence="2" id="KW-1185">Reference proteome</keyword>
<organism evidence="1 2">
    <name type="scientific">Parthenolecanium corni</name>
    <dbReference type="NCBI Taxonomy" id="536013"/>
    <lineage>
        <taxon>Eukaryota</taxon>
        <taxon>Metazoa</taxon>
        <taxon>Ecdysozoa</taxon>
        <taxon>Arthropoda</taxon>
        <taxon>Hexapoda</taxon>
        <taxon>Insecta</taxon>
        <taxon>Pterygota</taxon>
        <taxon>Neoptera</taxon>
        <taxon>Paraneoptera</taxon>
        <taxon>Hemiptera</taxon>
        <taxon>Sternorrhyncha</taxon>
        <taxon>Coccoidea</taxon>
        <taxon>Coccidae</taxon>
        <taxon>Parthenolecanium</taxon>
    </lineage>
</organism>
<gene>
    <name evidence="1" type="ORF">V9T40_011183</name>
</gene>
<dbReference type="AlphaFoldDB" id="A0AAN9T4X4"/>
<dbReference type="Proteomes" id="UP001367676">
    <property type="component" value="Unassembled WGS sequence"/>
</dbReference>
<accession>A0AAN9T4X4</accession>
<evidence type="ECO:0000313" key="2">
    <source>
        <dbReference type="Proteomes" id="UP001367676"/>
    </source>
</evidence>
<reference evidence="1 2" key="1">
    <citation type="submission" date="2024-03" db="EMBL/GenBank/DDBJ databases">
        <title>Adaptation during the transition from Ophiocordyceps entomopathogen to insect associate is accompanied by gene loss and intensified selection.</title>
        <authorList>
            <person name="Ward C.M."/>
            <person name="Onetto C.A."/>
            <person name="Borneman A.R."/>
        </authorList>
    </citation>
    <scope>NUCLEOTIDE SEQUENCE [LARGE SCALE GENOMIC DNA]</scope>
    <source>
        <strain evidence="1">AWRI1</strain>
        <tissue evidence="1">Single Adult Female</tissue>
    </source>
</reference>
<proteinExistence type="predicted"/>
<comment type="caution">
    <text evidence="1">The sequence shown here is derived from an EMBL/GenBank/DDBJ whole genome shotgun (WGS) entry which is preliminary data.</text>
</comment>
<protein>
    <submittedName>
        <fullName evidence="1">Uncharacterized protein</fullName>
    </submittedName>
</protein>
<evidence type="ECO:0000313" key="1">
    <source>
        <dbReference type="EMBL" id="KAK7573992.1"/>
    </source>
</evidence>
<name>A0AAN9T4X4_9HEMI</name>